<name>A0A1U7LV16_NEOID</name>
<evidence type="ECO:0000256" key="15">
    <source>
        <dbReference type="SAM" id="MobiDB-lite"/>
    </source>
</evidence>
<dbReference type="AlphaFoldDB" id="A0A1U7LV16"/>
<protein>
    <submittedName>
        <fullName evidence="19">Protease KEX1</fullName>
    </submittedName>
</protein>
<dbReference type="CDD" id="cd04059">
    <property type="entry name" value="Peptidases_S8_Protein_convertases_Kexins_Furin-like"/>
    <property type="match status" value="1"/>
</dbReference>
<dbReference type="STRING" id="1198029.A0A1U7LV16"/>
<evidence type="ECO:0000256" key="16">
    <source>
        <dbReference type="SAM" id="Phobius"/>
    </source>
</evidence>
<dbReference type="GO" id="GO:0007323">
    <property type="term" value="P:peptide pheromone maturation"/>
    <property type="evidence" value="ECO:0007669"/>
    <property type="project" value="UniProtKB-ARBA"/>
</dbReference>
<dbReference type="Gene3D" id="2.60.120.260">
    <property type="entry name" value="Galactose-binding domain-like"/>
    <property type="match status" value="1"/>
</dbReference>
<dbReference type="PROSITE" id="PS51829">
    <property type="entry name" value="P_HOMO_B"/>
    <property type="match status" value="1"/>
</dbReference>
<evidence type="ECO:0000256" key="6">
    <source>
        <dbReference type="ARBA" id="ARBA00022801"/>
    </source>
</evidence>
<sequence length="791" mass="87939">MHWSFILLNLFYLSPAIANLPHRRHYAERDFYALQLESSISPLLVAELFGMEVVGPLGELEGHYVFSSKFESNKYDRVAQKKSLLQRRSDIPILHKQAASGVLWHKKQELRKRTKRVLDVGLESCEQESLLRRRDQPNLEQIRSLFDIQDPIFGEQWHLVNTVQVGHDINVTGVWEAGVTGEGVVVALVDDGLDMSSDDLSDNYFPAGSYDFNDHDSEPKPVLLDDYHGTRCAGEIAAVRNSVCGVGVAYNAKVSGIRILSADISDVDEAVALNYAYQQNHIYSCSWGPPDDGQSMEAPSDLIQRSVVNGINNGRGKRGSIFVFASGNGAFSGDNCNFDGYTNSIFSITVGAIDRQGNHPHYAEKCCAQLAVTYSSGVNDSIHTTDVGKNKCTTRHGGTSAAAPLAAGILALVLSVRPDLTWRDMQYLVLESAVEVDVDDSDWQMTAKGRRYNHKYGYGKFDSWAIVQNARNFTLKKTPSWYHSNVTTVEQDIPQGEEGLKSSISITKEDMANANLENVEHITVTVNIAHGRRGEVSVHLTSPHNVTSRLAEKRSLDGSKDGFENWRFMSVMHWGEEGIGNWTLHVMDTEVNENKGKLQDWKISLWGESIDESKTVPYELPGESRKGGQPTIDFPVTSSPNSTAISSSNGTSTSETASSIPSREPTTPDKVDVVETPKVVSLPSSYDFSKELKDSDQTVFWFFAGIIIILLFIMMVGIFFCMQRKRDIQAKGDRENYEFEVLQASDVDDGSRKSHLTQNETLYDAFGRTSEDGRPFDIGKDDESADEKLLH</sequence>
<feature type="signal peptide" evidence="17">
    <location>
        <begin position="1"/>
        <end position="18"/>
    </location>
</feature>
<evidence type="ECO:0000256" key="4">
    <source>
        <dbReference type="ARBA" id="ARBA00022692"/>
    </source>
</evidence>
<keyword evidence="5 17" id="KW-0732">Signal</keyword>
<dbReference type="SUPFAM" id="SSF52743">
    <property type="entry name" value="Subtilisin-like"/>
    <property type="match status" value="1"/>
</dbReference>
<keyword evidence="8" id="KW-0106">Calcium</keyword>
<feature type="transmembrane region" description="Helical" evidence="16">
    <location>
        <begin position="699"/>
        <end position="721"/>
    </location>
</feature>
<dbReference type="InterPro" id="IPR036852">
    <property type="entry name" value="Peptidase_S8/S53_dom_sf"/>
</dbReference>
<feature type="active site" description="Charge relay system" evidence="13 14">
    <location>
        <position position="228"/>
    </location>
</feature>
<dbReference type="PROSITE" id="PS00137">
    <property type="entry name" value="SUBTILASE_HIS"/>
    <property type="match status" value="1"/>
</dbReference>
<dbReference type="InterPro" id="IPR023828">
    <property type="entry name" value="Peptidase_S8_Ser-AS"/>
</dbReference>
<proteinExistence type="inferred from homology"/>
<evidence type="ECO:0000256" key="2">
    <source>
        <dbReference type="ARBA" id="ARBA00005325"/>
    </source>
</evidence>
<evidence type="ECO:0000256" key="5">
    <source>
        <dbReference type="ARBA" id="ARBA00022729"/>
    </source>
</evidence>
<evidence type="ECO:0000256" key="13">
    <source>
        <dbReference type="PIRSR" id="PIRSR615500-1"/>
    </source>
</evidence>
<keyword evidence="20" id="KW-1185">Reference proteome</keyword>
<evidence type="ECO:0000256" key="11">
    <source>
        <dbReference type="ARBA" id="ARBA00023145"/>
    </source>
</evidence>
<feature type="active site" description="Charge relay system" evidence="13 14">
    <location>
        <position position="400"/>
    </location>
</feature>
<dbReference type="InterPro" id="IPR022398">
    <property type="entry name" value="Peptidase_S8_His-AS"/>
</dbReference>
<dbReference type="GO" id="GO:0016485">
    <property type="term" value="P:protein processing"/>
    <property type="evidence" value="ECO:0007669"/>
    <property type="project" value="TreeGrafter"/>
</dbReference>
<keyword evidence="7 14" id="KW-0720">Serine protease</keyword>
<feature type="chain" id="PRO_5012437109" evidence="17">
    <location>
        <begin position="19"/>
        <end position="791"/>
    </location>
</feature>
<organism evidence="19 20">
    <name type="scientific">Neolecta irregularis (strain DAH-3)</name>
    <dbReference type="NCBI Taxonomy" id="1198029"/>
    <lineage>
        <taxon>Eukaryota</taxon>
        <taxon>Fungi</taxon>
        <taxon>Dikarya</taxon>
        <taxon>Ascomycota</taxon>
        <taxon>Taphrinomycotina</taxon>
        <taxon>Neolectales</taxon>
        <taxon>Neolectaceae</taxon>
        <taxon>Neolecta</taxon>
    </lineage>
</organism>
<dbReference type="InterPro" id="IPR002884">
    <property type="entry name" value="P_dom"/>
</dbReference>
<evidence type="ECO:0000313" key="20">
    <source>
        <dbReference type="Proteomes" id="UP000186594"/>
    </source>
</evidence>
<dbReference type="PANTHER" id="PTHR42884:SF14">
    <property type="entry name" value="NEUROENDOCRINE CONVERTASE 1"/>
    <property type="match status" value="1"/>
</dbReference>
<keyword evidence="3 14" id="KW-0645">Protease</keyword>
<feature type="active site" description="Charge relay system" evidence="13 14">
    <location>
        <position position="190"/>
    </location>
</feature>
<feature type="region of interest" description="Disordered" evidence="15">
    <location>
        <begin position="617"/>
        <end position="674"/>
    </location>
</feature>
<feature type="compositionally biased region" description="Basic and acidic residues" evidence="15">
    <location>
        <begin position="769"/>
        <end position="791"/>
    </location>
</feature>
<accession>A0A1U7LV16</accession>
<comment type="subcellular location">
    <subcellularLocation>
        <location evidence="1">Membrane</location>
    </subcellularLocation>
</comment>
<dbReference type="OMA" id="PWMHVKH"/>
<dbReference type="FunFam" id="3.40.50.200:FF:000005">
    <property type="entry name" value="Proprotein convertase subtilisin/kexin type 7"/>
    <property type="match status" value="1"/>
</dbReference>
<feature type="domain" description="P/Homo B" evidence="18">
    <location>
        <begin position="474"/>
        <end position="611"/>
    </location>
</feature>
<dbReference type="EMBL" id="LXFE01000172">
    <property type="protein sequence ID" value="OLL26525.1"/>
    <property type="molecule type" value="Genomic_DNA"/>
</dbReference>
<dbReference type="PROSITE" id="PS00138">
    <property type="entry name" value="SUBTILASE_SER"/>
    <property type="match status" value="1"/>
</dbReference>
<evidence type="ECO:0000256" key="17">
    <source>
        <dbReference type="SAM" id="SignalP"/>
    </source>
</evidence>
<keyword evidence="10 16" id="KW-0472">Membrane</keyword>
<feature type="region of interest" description="Disordered" evidence="15">
    <location>
        <begin position="767"/>
        <end position="791"/>
    </location>
</feature>
<dbReference type="Gene3D" id="3.40.50.200">
    <property type="entry name" value="Peptidase S8/S53 domain"/>
    <property type="match status" value="1"/>
</dbReference>
<dbReference type="PANTHER" id="PTHR42884">
    <property type="entry name" value="PROPROTEIN CONVERTASE SUBTILISIN/KEXIN-RELATED"/>
    <property type="match status" value="1"/>
</dbReference>
<evidence type="ECO:0000256" key="12">
    <source>
        <dbReference type="ARBA" id="ARBA00023180"/>
    </source>
</evidence>
<dbReference type="OrthoDB" id="300641at2759"/>
<dbReference type="GO" id="GO:0000139">
    <property type="term" value="C:Golgi membrane"/>
    <property type="evidence" value="ECO:0007669"/>
    <property type="project" value="TreeGrafter"/>
</dbReference>
<dbReference type="FunFam" id="2.60.120.260:FF:000026">
    <property type="entry name" value="proprotein convertase subtilisin/kexin type 7"/>
    <property type="match status" value="1"/>
</dbReference>
<dbReference type="Pfam" id="PF01483">
    <property type="entry name" value="P_proprotein"/>
    <property type="match status" value="1"/>
</dbReference>
<dbReference type="SUPFAM" id="SSF49785">
    <property type="entry name" value="Galactose-binding domain-like"/>
    <property type="match status" value="1"/>
</dbReference>
<keyword evidence="9 16" id="KW-1133">Transmembrane helix</keyword>
<gene>
    <name evidence="19" type="ORF">NEOLI_001929</name>
</gene>
<keyword evidence="11" id="KW-0865">Zymogen</keyword>
<dbReference type="PRINTS" id="PR00723">
    <property type="entry name" value="SUBTILISIN"/>
</dbReference>
<evidence type="ECO:0000256" key="8">
    <source>
        <dbReference type="ARBA" id="ARBA00022837"/>
    </source>
</evidence>
<dbReference type="InterPro" id="IPR015500">
    <property type="entry name" value="Peptidase_S8_subtilisin-rel"/>
</dbReference>
<dbReference type="Proteomes" id="UP000186594">
    <property type="component" value="Unassembled WGS sequence"/>
</dbReference>
<dbReference type="GO" id="GO:0004252">
    <property type="term" value="F:serine-type endopeptidase activity"/>
    <property type="evidence" value="ECO:0007669"/>
    <property type="project" value="UniProtKB-UniRule"/>
</dbReference>
<keyword evidence="12" id="KW-0325">Glycoprotein</keyword>
<feature type="compositionally biased region" description="Low complexity" evidence="15">
    <location>
        <begin position="637"/>
        <end position="649"/>
    </location>
</feature>
<evidence type="ECO:0000256" key="7">
    <source>
        <dbReference type="ARBA" id="ARBA00022825"/>
    </source>
</evidence>
<comment type="caution">
    <text evidence="19">The sequence shown here is derived from an EMBL/GenBank/DDBJ whole genome shotgun (WGS) entry which is preliminary data.</text>
</comment>
<dbReference type="InterPro" id="IPR000209">
    <property type="entry name" value="Peptidase_S8/S53_dom"/>
</dbReference>
<comment type="similarity">
    <text evidence="2">Belongs to the peptidase S8 family. Furin subfamily.</text>
</comment>
<evidence type="ECO:0000313" key="19">
    <source>
        <dbReference type="EMBL" id="OLL26525.1"/>
    </source>
</evidence>
<evidence type="ECO:0000256" key="10">
    <source>
        <dbReference type="ARBA" id="ARBA00023136"/>
    </source>
</evidence>
<evidence type="ECO:0000256" key="9">
    <source>
        <dbReference type="ARBA" id="ARBA00022989"/>
    </source>
</evidence>
<dbReference type="InterPro" id="IPR008979">
    <property type="entry name" value="Galactose-bd-like_sf"/>
</dbReference>
<evidence type="ECO:0000256" key="3">
    <source>
        <dbReference type="ARBA" id="ARBA00022670"/>
    </source>
</evidence>
<keyword evidence="6 14" id="KW-0378">Hydrolase</keyword>
<evidence type="ECO:0000256" key="1">
    <source>
        <dbReference type="ARBA" id="ARBA00004370"/>
    </source>
</evidence>
<keyword evidence="4 16" id="KW-0812">Transmembrane</keyword>
<feature type="compositionally biased region" description="Polar residues" evidence="15">
    <location>
        <begin position="650"/>
        <end position="665"/>
    </location>
</feature>
<dbReference type="PROSITE" id="PS51892">
    <property type="entry name" value="SUBTILASE"/>
    <property type="match status" value="1"/>
</dbReference>
<dbReference type="Pfam" id="PF00082">
    <property type="entry name" value="Peptidase_S8"/>
    <property type="match status" value="1"/>
</dbReference>
<dbReference type="InterPro" id="IPR034182">
    <property type="entry name" value="Kexin/furin"/>
</dbReference>
<evidence type="ECO:0000259" key="18">
    <source>
        <dbReference type="PROSITE" id="PS51829"/>
    </source>
</evidence>
<evidence type="ECO:0000256" key="14">
    <source>
        <dbReference type="PROSITE-ProRule" id="PRU01240"/>
    </source>
</evidence>
<dbReference type="GO" id="GO:0005802">
    <property type="term" value="C:trans-Golgi network"/>
    <property type="evidence" value="ECO:0007669"/>
    <property type="project" value="TreeGrafter"/>
</dbReference>
<reference evidence="19 20" key="1">
    <citation type="submission" date="2016-04" db="EMBL/GenBank/DDBJ databases">
        <title>Evolutionary innovation and constraint leading to complex multicellularity in the Ascomycota.</title>
        <authorList>
            <person name="Cisse O."/>
            <person name="Nguyen A."/>
            <person name="Hewitt D.A."/>
            <person name="Jedd G."/>
            <person name="Stajich J.E."/>
        </authorList>
    </citation>
    <scope>NUCLEOTIDE SEQUENCE [LARGE SCALE GENOMIC DNA]</scope>
    <source>
        <strain evidence="19 20">DAH-3</strain>
    </source>
</reference>